<name>A0A934ME46_9MICO</name>
<sequence length="132" mass="13230">MILVVIAVLAGSVAGGYAVTRLVLALAARTSPAGGTSGDPAADSAAGPTSARAVAALRGGTWIGLLERFAITGLVLVGHPSGVALLVAVKGLGRYPELRDNPEASERFVIGTLASMVWAGGLGLLGRWLLTL</sequence>
<keyword evidence="1" id="KW-0812">Transmembrane</keyword>
<keyword evidence="1" id="KW-0472">Membrane</keyword>
<comment type="caution">
    <text evidence="2">The sequence shown here is derived from an EMBL/GenBank/DDBJ whole genome shotgun (WGS) entry which is preliminary data.</text>
</comment>
<dbReference type="EMBL" id="JAEINH010000007">
    <property type="protein sequence ID" value="MBI9115364.1"/>
    <property type="molecule type" value="Genomic_DNA"/>
</dbReference>
<reference evidence="2" key="1">
    <citation type="submission" date="2020-12" db="EMBL/GenBank/DDBJ databases">
        <title>Sanguibacter suaedae sp. nov., isolated from Suaeda aralocaspica.</title>
        <authorList>
            <person name="Ma Q."/>
        </authorList>
    </citation>
    <scope>NUCLEOTIDE SEQUENCE</scope>
    <source>
        <strain evidence="2">YZGR15</strain>
    </source>
</reference>
<dbReference type="Proteomes" id="UP000602087">
    <property type="component" value="Unassembled WGS sequence"/>
</dbReference>
<keyword evidence="1" id="KW-1133">Transmembrane helix</keyword>
<accession>A0A934ME46</accession>
<keyword evidence="3" id="KW-1185">Reference proteome</keyword>
<proteinExistence type="predicted"/>
<gene>
    <name evidence="2" type="ORF">JAV76_10125</name>
</gene>
<dbReference type="AlphaFoldDB" id="A0A934ME46"/>
<feature type="transmembrane region" description="Helical" evidence="1">
    <location>
        <begin position="69"/>
        <end position="88"/>
    </location>
</feature>
<evidence type="ECO:0000313" key="3">
    <source>
        <dbReference type="Proteomes" id="UP000602087"/>
    </source>
</evidence>
<feature type="transmembrane region" description="Helical" evidence="1">
    <location>
        <begin position="108"/>
        <end position="130"/>
    </location>
</feature>
<evidence type="ECO:0000313" key="2">
    <source>
        <dbReference type="EMBL" id="MBI9115364.1"/>
    </source>
</evidence>
<organism evidence="2 3">
    <name type="scientific">Sanguibacter suaedae</name>
    <dbReference type="NCBI Taxonomy" id="2795737"/>
    <lineage>
        <taxon>Bacteria</taxon>
        <taxon>Bacillati</taxon>
        <taxon>Actinomycetota</taxon>
        <taxon>Actinomycetes</taxon>
        <taxon>Micrococcales</taxon>
        <taxon>Sanguibacteraceae</taxon>
        <taxon>Sanguibacter</taxon>
    </lineage>
</organism>
<protein>
    <submittedName>
        <fullName evidence="2">Uncharacterized protein</fullName>
    </submittedName>
</protein>
<evidence type="ECO:0000256" key="1">
    <source>
        <dbReference type="SAM" id="Phobius"/>
    </source>
</evidence>